<evidence type="ECO:0000313" key="2">
    <source>
        <dbReference type="Proteomes" id="UP000198569"/>
    </source>
</evidence>
<keyword evidence="2" id="KW-1185">Reference proteome</keyword>
<dbReference type="AlphaFoldDB" id="A0A1H3ABF7"/>
<organism evidence="1 2">
    <name type="scientific">Flavobacterium degerlachei</name>
    <dbReference type="NCBI Taxonomy" id="229203"/>
    <lineage>
        <taxon>Bacteria</taxon>
        <taxon>Pseudomonadati</taxon>
        <taxon>Bacteroidota</taxon>
        <taxon>Flavobacteriia</taxon>
        <taxon>Flavobacteriales</taxon>
        <taxon>Flavobacteriaceae</taxon>
        <taxon>Flavobacterium</taxon>
    </lineage>
</organism>
<accession>A0A1H3ABF7</accession>
<dbReference type="Proteomes" id="UP000198569">
    <property type="component" value="Unassembled WGS sequence"/>
</dbReference>
<name>A0A1H3ABF7_9FLAO</name>
<dbReference type="STRING" id="229203.SAMN05444338_108165"/>
<sequence>MLLIDYFVNLIDYFILSSTQIYHTMNTIEIKENFISKKFICLLFGHKIITTRTITSHIKEYKCTHCDLELTDDVKGHTTFLTAERKEINQALKDFLQKKTHAA</sequence>
<evidence type="ECO:0000313" key="1">
    <source>
        <dbReference type="EMBL" id="SDX26514.1"/>
    </source>
</evidence>
<evidence type="ECO:0008006" key="3">
    <source>
        <dbReference type="Google" id="ProtNLM"/>
    </source>
</evidence>
<proteinExistence type="predicted"/>
<gene>
    <name evidence="1" type="ORF">SAMN05444338_108165</name>
</gene>
<reference evidence="2" key="1">
    <citation type="submission" date="2016-10" db="EMBL/GenBank/DDBJ databases">
        <authorList>
            <person name="Varghese N."/>
            <person name="Submissions S."/>
        </authorList>
    </citation>
    <scope>NUCLEOTIDE SEQUENCE [LARGE SCALE GENOMIC DNA]</scope>
    <source>
        <strain evidence="2">DSM 15718</strain>
    </source>
</reference>
<dbReference type="EMBL" id="FNMV01000008">
    <property type="protein sequence ID" value="SDX26514.1"/>
    <property type="molecule type" value="Genomic_DNA"/>
</dbReference>
<protein>
    <recommendedName>
        <fullName evidence="3">Prophage protein</fullName>
    </recommendedName>
</protein>